<keyword evidence="1" id="KW-0812">Transmembrane</keyword>
<dbReference type="PANTHER" id="PTHR23028">
    <property type="entry name" value="ACETYLTRANSFERASE"/>
    <property type="match status" value="1"/>
</dbReference>
<dbReference type="GO" id="GO:0016020">
    <property type="term" value="C:membrane"/>
    <property type="evidence" value="ECO:0007669"/>
    <property type="project" value="TreeGrafter"/>
</dbReference>
<keyword evidence="1" id="KW-0472">Membrane</keyword>
<accession>A0A418VFX5</accession>
<dbReference type="OrthoDB" id="9767863at2"/>
<dbReference type="InterPro" id="IPR002656">
    <property type="entry name" value="Acyl_transf_3_dom"/>
</dbReference>
<evidence type="ECO:0000256" key="1">
    <source>
        <dbReference type="SAM" id="Phobius"/>
    </source>
</evidence>
<evidence type="ECO:0000313" key="4">
    <source>
        <dbReference type="Proteomes" id="UP000285523"/>
    </source>
</evidence>
<feature type="transmembrane region" description="Helical" evidence="1">
    <location>
        <begin position="320"/>
        <end position="342"/>
    </location>
</feature>
<gene>
    <name evidence="3" type="ORF">D4Q52_10220</name>
</gene>
<feature type="transmembrane region" description="Helical" evidence="1">
    <location>
        <begin position="87"/>
        <end position="106"/>
    </location>
</feature>
<feature type="transmembrane region" description="Helical" evidence="1">
    <location>
        <begin position="201"/>
        <end position="219"/>
    </location>
</feature>
<evidence type="ECO:0000313" key="3">
    <source>
        <dbReference type="EMBL" id="RJF75024.1"/>
    </source>
</evidence>
<dbReference type="Proteomes" id="UP000285523">
    <property type="component" value="Unassembled WGS sequence"/>
</dbReference>
<feature type="transmembrane region" description="Helical" evidence="1">
    <location>
        <begin position="226"/>
        <end position="246"/>
    </location>
</feature>
<dbReference type="PANTHER" id="PTHR23028:SF53">
    <property type="entry name" value="ACYL_TRANSF_3 DOMAIN-CONTAINING PROTEIN"/>
    <property type="match status" value="1"/>
</dbReference>
<protein>
    <submittedName>
        <fullName evidence="3">Acyltransferase</fullName>
    </submittedName>
</protein>
<feature type="transmembrane region" description="Helical" evidence="1">
    <location>
        <begin position="289"/>
        <end position="308"/>
    </location>
</feature>
<dbReference type="InterPro" id="IPR050879">
    <property type="entry name" value="Acyltransferase_3"/>
</dbReference>
<dbReference type="Pfam" id="PF01757">
    <property type="entry name" value="Acyl_transf_3"/>
    <property type="match status" value="1"/>
</dbReference>
<feature type="transmembrane region" description="Helical" evidence="1">
    <location>
        <begin position="258"/>
        <end position="277"/>
    </location>
</feature>
<dbReference type="GO" id="GO:0016747">
    <property type="term" value="F:acyltransferase activity, transferring groups other than amino-acyl groups"/>
    <property type="evidence" value="ECO:0007669"/>
    <property type="project" value="InterPro"/>
</dbReference>
<keyword evidence="3" id="KW-0012">Acyltransferase</keyword>
<feature type="domain" description="Acyltransferase 3" evidence="2">
    <location>
        <begin position="4"/>
        <end position="336"/>
    </location>
</feature>
<feature type="transmembrane region" description="Helical" evidence="1">
    <location>
        <begin position="47"/>
        <end position="66"/>
    </location>
</feature>
<dbReference type="RefSeq" id="WP_119856457.1">
    <property type="nucleotide sequence ID" value="NZ_QYYD01000009.1"/>
</dbReference>
<reference evidence="3 4" key="1">
    <citation type="submission" date="2018-09" db="EMBL/GenBank/DDBJ databases">
        <title>Draft genome sequence of Rhodopseudomonas palustris 2.1.18.</title>
        <authorList>
            <person name="Robertson S.L."/>
            <person name="Meyer T.E."/>
            <person name="Kyndt J.A."/>
        </authorList>
    </citation>
    <scope>NUCLEOTIDE SEQUENCE [LARGE SCALE GENOMIC DNA]</scope>
    <source>
        <strain evidence="3 4">2.1.18</strain>
    </source>
</reference>
<keyword evidence="3" id="KW-0808">Transferase</keyword>
<proteinExistence type="predicted"/>
<organism evidence="3 4">
    <name type="scientific">Rhodopseudomonas palustris</name>
    <dbReference type="NCBI Taxonomy" id="1076"/>
    <lineage>
        <taxon>Bacteria</taxon>
        <taxon>Pseudomonadati</taxon>
        <taxon>Pseudomonadota</taxon>
        <taxon>Alphaproteobacteria</taxon>
        <taxon>Hyphomicrobiales</taxon>
        <taxon>Nitrobacteraceae</taxon>
        <taxon>Rhodopseudomonas</taxon>
    </lineage>
</organism>
<dbReference type="GO" id="GO:0000271">
    <property type="term" value="P:polysaccharide biosynthetic process"/>
    <property type="evidence" value="ECO:0007669"/>
    <property type="project" value="TreeGrafter"/>
</dbReference>
<feature type="transmembrane region" description="Helical" evidence="1">
    <location>
        <begin position="168"/>
        <end position="189"/>
    </location>
</feature>
<evidence type="ECO:0000259" key="2">
    <source>
        <dbReference type="Pfam" id="PF01757"/>
    </source>
</evidence>
<dbReference type="EMBL" id="QYYD01000009">
    <property type="protein sequence ID" value="RJF75024.1"/>
    <property type="molecule type" value="Genomic_DNA"/>
</dbReference>
<dbReference type="AlphaFoldDB" id="A0A418VFX5"/>
<sequence>MRIPSVDGLRGIAILGVVWHHMIADTWQTPITLAGVTLANNPFAANGWMGVNLFFFLSGLVLYLPYAAGQRRMATRADAVAFLRHRAVRLLPLFYLSLIIGFIFLGKLDQPQSWINFAASLTLVFPFYSPAFLPPGNSVLWSLGTEIYFALAMPLLLDVIARAGLARVAVAAVVIGFAIRVMAFALVPADESNVNSLTDTIFGRIDDFVLGMVAAALLVRRVRLPLLCVPVGLIMLIAAPLLSDAWHAGQVPAWSQAITYSLINVGLLLTTNALLLRDNGAARALSIDVLRIPGIMCFSIYAWHAIVLRLYQMDAPSGDPLLRVAICLPVIALLALASFTLIEFPGRPLRRLLWADEAKPSTAAAA</sequence>
<keyword evidence="1" id="KW-1133">Transmembrane helix</keyword>
<comment type="caution">
    <text evidence="3">The sequence shown here is derived from an EMBL/GenBank/DDBJ whole genome shotgun (WGS) entry which is preliminary data.</text>
</comment>
<name>A0A418VFX5_RHOPL</name>